<gene>
    <name evidence="2" type="ORF">CCUN_0117</name>
</gene>
<sequence length="157" mass="18722">MKKFLTPKKIILTFIVCSGIYFIGIPLGFVPFWWIQPNYWEFRKLCKINDLPNGEEKYNKILGYFGLKLGDKYVFLKNTTYKDSIVLRAYTDLKDNNNKIFSIDNITNIEFSPSWIVYYPQVFGNEGNMDFRINWKTSVECRYFKRDLLFKGTNNEQ</sequence>
<dbReference type="AlphaFoldDB" id="A0A1W6BUL4"/>
<evidence type="ECO:0000256" key="1">
    <source>
        <dbReference type="SAM" id="Phobius"/>
    </source>
</evidence>
<protein>
    <submittedName>
        <fullName evidence="2">Uncharacterized protein</fullName>
    </submittedName>
</protein>
<dbReference type="Proteomes" id="UP000192902">
    <property type="component" value="Chromosome"/>
</dbReference>
<proteinExistence type="predicted"/>
<keyword evidence="1" id="KW-0472">Membrane</keyword>
<name>A0A1W6BUL4_9BACT</name>
<dbReference type="eggNOG" id="ENOG5030MDC">
    <property type="taxonomic scope" value="Bacteria"/>
</dbReference>
<organism evidence="2 3">
    <name type="scientific">Campylobacter cuniculorum DSM 23162 = LMG 24588</name>
    <dbReference type="NCBI Taxonomy" id="1121267"/>
    <lineage>
        <taxon>Bacteria</taxon>
        <taxon>Pseudomonadati</taxon>
        <taxon>Campylobacterota</taxon>
        <taxon>Epsilonproteobacteria</taxon>
        <taxon>Campylobacterales</taxon>
        <taxon>Campylobacteraceae</taxon>
        <taxon>Campylobacter</taxon>
    </lineage>
</organism>
<dbReference type="KEGG" id="ccun:CCUN_0117"/>
<dbReference type="OrthoDB" id="5356420at2"/>
<dbReference type="STRING" id="1121267.CCUN_0117"/>
<evidence type="ECO:0000313" key="2">
    <source>
        <dbReference type="EMBL" id="ARJ55780.1"/>
    </source>
</evidence>
<reference evidence="2 3" key="1">
    <citation type="submission" date="2017-04" db="EMBL/GenBank/DDBJ databases">
        <title>Complete genome sequence of the Campylobacter cuniculorum type strain LMG24588.</title>
        <authorList>
            <person name="Miller W.G."/>
            <person name="Yee E."/>
            <person name="Revez J."/>
            <person name="Bono J.L."/>
            <person name="Rossi M."/>
        </authorList>
    </citation>
    <scope>NUCLEOTIDE SEQUENCE [LARGE SCALE GENOMIC DNA]</scope>
    <source>
        <strain evidence="2 3">LMG 24588</strain>
    </source>
</reference>
<dbReference type="EMBL" id="CP020867">
    <property type="protein sequence ID" value="ARJ55780.1"/>
    <property type="molecule type" value="Genomic_DNA"/>
</dbReference>
<evidence type="ECO:0000313" key="3">
    <source>
        <dbReference type="Proteomes" id="UP000192902"/>
    </source>
</evidence>
<keyword evidence="1" id="KW-1133">Transmembrane helix</keyword>
<feature type="transmembrane region" description="Helical" evidence="1">
    <location>
        <begin position="12"/>
        <end position="34"/>
    </location>
</feature>
<accession>A0A1W6BUL4</accession>
<dbReference type="RefSeq" id="WP_051521731.1">
    <property type="nucleotide sequence ID" value="NZ_CP020867.1"/>
</dbReference>
<keyword evidence="1" id="KW-0812">Transmembrane</keyword>